<dbReference type="Proteomes" id="UP000299102">
    <property type="component" value="Unassembled WGS sequence"/>
</dbReference>
<protein>
    <submittedName>
        <fullName evidence="1">Uncharacterized protein</fullName>
    </submittedName>
</protein>
<proteinExistence type="predicted"/>
<evidence type="ECO:0000313" key="1">
    <source>
        <dbReference type="EMBL" id="GBP61211.1"/>
    </source>
</evidence>
<reference evidence="1 2" key="1">
    <citation type="journal article" date="2019" name="Commun. Biol.">
        <title>The bagworm genome reveals a unique fibroin gene that provides high tensile strength.</title>
        <authorList>
            <person name="Kono N."/>
            <person name="Nakamura H."/>
            <person name="Ohtoshi R."/>
            <person name="Tomita M."/>
            <person name="Numata K."/>
            <person name="Arakawa K."/>
        </authorList>
    </citation>
    <scope>NUCLEOTIDE SEQUENCE [LARGE SCALE GENOMIC DNA]</scope>
</reference>
<keyword evidence="2" id="KW-1185">Reference proteome</keyword>
<dbReference type="EMBL" id="BGZK01000807">
    <property type="protein sequence ID" value="GBP61211.1"/>
    <property type="molecule type" value="Genomic_DNA"/>
</dbReference>
<comment type="caution">
    <text evidence="1">The sequence shown here is derived from an EMBL/GenBank/DDBJ whole genome shotgun (WGS) entry which is preliminary data.</text>
</comment>
<dbReference type="AlphaFoldDB" id="A0A4C1XBE4"/>
<name>A0A4C1XBE4_EUMVA</name>
<accession>A0A4C1XBE4</accession>
<sequence>MRMVKEIRNSIINKQQLNIQNRTDSTLMAVKARRGRPLRRGAVSHLQVILPTTPMLRCYQELRFAPSEPPGPLGASPHRVFIQNINIIFGIPHTYISPVVFALPASLNARAEPTS</sequence>
<evidence type="ECO:0000313" key="2">
    <source>
        <dbReference type="Proteomes" id="UP000299102"/>
    </source>
</evidence>
<gene>
    <name evidence="1" type="ORF">EVAR_37475_1</name>
</gene>
<organism evidence="1 2">
    <name type="scientific">Eumeta variegata</name>
    <name type="common">Bagworm moth</name>
    <name type="synonym">Eumeta japonica</name>
    <dbReference type="NCBI Taxonomy" id="151549"/>
    <lineage>
        <taxon>Eukaryota</taxon>
        <taxon>Metazoa</taxon>
        <taxon>Ecdysozoa</taxon>
        <taxon>Arthropoda</taxon>
        <taxon>Hexapoda</taxon>
        <taxon>Insecta</taxon>
        <taxon>Pterygota</taxon>
        <taxon>Neoptera</taxon>
        <taxon>Endopterygota</taxon>
        <taxon>Lepidoptera</taxon>
        <taxon>Glossata</taxon>
        <taxon>Ditrysia</taxon>
        <taxon>Tineoidea</taxon>
        <taxon>Psychidae</taxon>
        <taxon>Oiketicinae</taxon>
        <taxon>Eumeta</taxon>
    </lineage>
</organism>